<evidence type="ECO:0000313" key="1">
    <source>
        <dbReference type="EMBL" id="SMH33117.1"/>
    </source>
</evidence>
<proteinExistence type="predicted"/>
<dbReference type="RefSeq" id="WP_090005028.1">
    <property type="nucleotide sequence ID" value="NZ_FOAH01000004.1"/>
</dbReference>
<dbReference type="EMBL" id="FXBJ01000002">
    <property type="protein sequence ID" value="SMH33117.1"/>
    <property type="molecule type" value="Genomic_DNA"/>
</dbReference>
<dbReference type="Pfam" id="PF06207">
    <property type="entry name" value="DUF1002"/>
    <property type="match status" value="1"/>
</dbReference>
<dbReference type="Proteomes" id="UP000193435">
    <property type="component" value="Unassembled WGS sequence"/>
</dbReference>
<reference evidence="1 2" key="1">
    <citation type="submission" date="2017-04" db="EMBL/GenBank/DDBJ databases">
        <authorList>
            <person name="Afonso C.L."/>
            <person name="Miller P.J."/>
            <person name="Scott M.A."/>
            <person name="Spackman E."/>
            <person name="Goraichik I."/>
            <person name="Dimitrov K.M."/>
            <person name="Suarez D.L."/>
            <person name="Swayne D.E."/>
        </authorList>
    </citation>
    <scope>NUCLEOTIDE SEQUENCE [LARGE SCALE GENOMIC DNA]</scope>
    <source>
        <strain evidence="1 2">LMG26642</strain>
    </source>
</reference>
<accession>A0A1X7N6N8</accession>
<dbReference type="InterPro" id="IPR009343">
    <property type="entry name" value="DUF1002"/>
</dbReference>
<sequence>MNKLKKLSIALVASVSLIGITVSVLPSLALASSGDIDTTIIDEKWGKPTFVYGGGLSDNQISETEKLLGINNPENVASVAVTGEDLIQYLKEGSGDTANMISSVLVQKENSGKGVEVTIETPENITQITQDQYANAAITAGVNDVKIVVASVKKVTGESALTGIYKAFDVNGEDLDQDRMAVAQKELETTNGIAQENIDKTDFDPAKFDQAIIEIKQELADLKEKQGELATKEDIERIINDALKNNQLENAVTQEQINQLMSLFEKYQQTSAIDSAQVKEQLLKLSDSVQSKFGEALQGAKDSGLLDRVGNFFSQIFDAIVGLFN</sequence>
<organism evidence="1 2">
    <name type="scientific">Carnobacterium iners</name>
    <dbReference type="NCBI Taxonomy" id="1073423"/>
    <lineage>
        <taxon>Bacteria</taxon>
        <taxon>Bacillati</taxon>
        <taxon>Bacillota</taxon>
        <taxon>Bacilli</taxon>
        <taxon>Lactobacillales</taxon>
        <taxon>Carnobacteriaceae</taxon>
        <taxon>Carnobacterium</taxon>
    </lineage>
</organism>
<gene>
    <name evidence="1" type="ORF">SAMN04488700_1490</name>
</gene>
<dbReference type="OrthoDB" id="9810153at2"/>
<keyword evidence="2" id="KW-1185">Reference proteome</keyword>
<protein>
    <submittedName>
        <fullName evidence="1">Uncharacterized protein YpuA, DUF1002 family</fullName>
    </submittedName>
</protein>
<name>A0A1X7N6N8_9LACT</name>
<dbReference type="STRING" id="1073423.SAMN04488700_1490"/>
<dbReference type="AlphaFoldDB" id="A0A1X7N6N8"/>
<evidence type="ECO:0000313" key="2">
    <source>
        <dbReference type="Proteomes" id="UP000193435"/>
    </source>
</evidence>